<feature type="region of interest" description="Disordered" evidence="1">
    <location>
        <begin position="1"/>
        <end position="49"/>
    </location>
</feature>
<feature type="compositionally biased region" description="Basic residues" evidence="1">
    <location>
        <begin position="1"/>
        <end position="10"/>
    </location>
</feature>
<protein>
    <recommendedName>
        <fullName evidence="4">Chromosome transmission fidelity protein 4</fullName>
    </recommendedName>
</protein>
<evidence type="ECO:0000256" key="1">
    <source>
        <dbReference type="SAM" id="MobiDB-lite"/>
    </source>
</evidence>
<dbReference type="Proteomes" id="UP000053328">
    <property type="component" value="Unassembled WGS sequence"/>
</dbReference>
<evidence type="ECO:0000313" key="3">
    <source>
        <dbReference type="Proteomes" id="UP000053328"/>
    </source>
</evidence>
<feature type="compositionally biased region" description="Polar residues" evidence="1">
    <location>
        <begin position="13"/>
        <end position="26"/>
    </location>
</feature>
<dbReference type="HOGENOM" id="CLU_053544_1_0_1"/>
<dbReference type="VEuPathDB" id="FungiDB:PV08_08969"/>
<dbReference type="GeneID" id="27336052"/>
<dbReference type="STRING" id="91928.A0A0D2B483"/>
<proteinExistence type="predicted"/>
<evidence type="ECO:0000313" key="2">
    <source>
        <dbReference type="EMBL" id="KIW13778.1"/>
    </source>
</evidence>
<organism evidence="2 3">
    <name type="scientific">Exophiala spinifera</name>
    <dbReference type="NCBI Taxonomy" id="91928"/>
    <lineage>
        <taxon>Eukaryota</taxon>
        <taxon>Fungi</taxon>
        <taxon>Dikarya</taxon>
        <taxon>Ascomycota</taxon>
        <taxon>Pezizomycotina</taxon>
        <taxon>Eurotiomycetes</taxon>
        <taxon>Chaetothyriomycetidae</taxon>
        <taxon>Chaetothyriales</taxon>
        <taxon>Herpotrichiellaceae</taxon>
        <taxon>Exophiala</taxon>
    </lineage>
</organism>
<dbReference type="RefSeq" id="XP_016233994.1">
    <property type="nucleotide sequence ID" value="XM_016383291.1"/>
</dbReference>
<dbReference type="InterPro" id="IPR031342">
    <property type="entry name" value="Mug163-like"/>
</dbReference>
<dbReference type="AlphaFoldDB" id="A0A0D2B483"/>
<dbReference type="OrthoDB" id="5329385at2759"/>
<sequence>MTSKVMRKLPKATTRSSVSSWTGRPSSPSPGRCRHKSTSAGNSAPRQILPRRYLAQVRPEPLSELWFTASSPRFGPADELLGPPTPGKDCDHQPPDERLLKLGKSNTLLNHILQGEKLTTVIALRRLSPLLPDILTKPLPQEILSPDVTLHLFPSTHPHLPAVKGKVAYRAALWTCPVAWGCVPIVGNVKLKIISEKIVRTGYTYAIPQSDDEPADLSAEKLVVRWQTEPKQNGQTSTASHFSASSSAAQANEVSHGGINRGLSKLLGGDKPIFNLSNDDEFSGLFIFTFDSEGRIASHTIEHADEDSSFDKTSKVVTLTDWLLGKARWNRAKEKEEELVPGLAMRVCREEWDLGRRLGQGNGHR</sequence>
<evidence type="ECO:0008006" key="4">
    <source>
        <dbReference type="Google" id="ProtNLM"/>
    </source>
</evidence>
<keyword evidence="3" id="KW-1185">Reference proteome</keyword>
<dbReference type="EMBL" id="KN847497">
    <property type="protein sequence ID" value="KIW13778.1"/>
    <property type="molecule type" value="Genomic_DNA"/>
</dbReference>
<accession>A0A0D2B483</accession>
<reference evidence="2 3" key="1">
    <citation type="submission" date="2015-01" db="EMBL/GenBank/DDBJ databases">
        <title>The Genome Sequence of Exophiala spinifera CBS89968.</title>
        <authorList>
            <consortium name="The Broad Institute Genomics Platform"/>
            <person name="Cuomo C."/>
            <person name="de Hoog S."/>
            <person name="Gorbushina A."/>
            <person name="Stielow B."/>
            <person name="Teixiera M."/>
            <person name="Abouelleil A."/>
            <person name="Chapman S.B."/>
            <person name="Priest M."/>
            <person name="Young S.K."/>
            <person name="Wortman J."/>
            <person name="Nusbaum C."/>
            <person name="Birren B."/>
        </authorList>
    </citation>
    <scope>NUCLEOTIDE SEQUENCE [LARGE SCALE GENOMIC DNA]</scope>
    <source>
        <strain evidence="2 3">CBS 89968</strain>
    </source>
</reference>
<gene>
    <name evidence="2" type="ORF">PV08_08969</name>
</gene>
<name>A0A0D2B483_9EURO</name>
<dbReference type="Pfam" id="PF17119">
    <property type="entry name" value="MMU163"/>
    <property type="match status" value="1"/>
</dbReference>